<gene>
    <name evidence="11" type="ORF">Bca52824_042354</name>
</gene>
<feature type="transmembrane region" description="Helical" evidence="9">
    <location>
        <begin position="38"/>
        <end position="56"/>
    </location>
</feature>
<evidence type="ECO:0000259" key="10">
    <source>
        <dbReference type="Pfam" id="PF00924"/>
    </source>
</evidence>
<dbReference type="InterPro" id="IPR016688">
    <property type="entry name" value="MscS-like_plants/fungi"/>
</dbReference>
<evidence type="ECO:0000256" key="2">
    <source>
        <dbReference type="ARBA" id="ARBA00008017"/>
    </source>
</evidence>
<comment type="similarity">
    <text evidence="2">Belongs to the MscS (TC 1.A.23) family.</text>
</comment>
<proteinExistence type="inferred from homology"/>
<keyword evidence="12" id="KW-1185">Reference proteome</keyword>
<evidence type="ECO:0000256" key="4">
    <source>
        <dbReference type="ARBA" id="ARBA00022692"/>
    </source>
</evidence>
<feature type="transmembrane region" description="Helical" evidence="9">
    <location>
        <begin position="144"/>
        <end position="166"/>
    </location>
</feature>
<dbReference type="InterPro" id="IPR023408">
    <property type="entry name" value="MscS_beta-dom_sf"/>
</dbReference>
<accession>A0A8X7RWJ9</accession>
<sequence>MYEKKVMLRCYSQIDENEEIYEKVKLHRVKRSGIKLRALLELAVFVAILCTLVVSLTVDKVYKHLIWGLEVWKWCVFVMVTLSGMFMTNWFMHLALFIIERNYLLRKKKNVQVFIWFSLVLVAWIFLFEEDNKHSRKTKKFLDLITWTIVSLLVGSILFLMKTFALKVLASKFNVRNFFERIQESVFHQYVLQTLSGPPHVEEAERVGCKPKRGHLSFMSTEDGSVKGKKVLDMGKVHKMKQERRASGLSTISSTLDECINRRGKHDKEITNEMEAVAAAYDIFNNVAQPNRNYINEDDLLRFMIKEEVVDLVLPLIEGTETGKITRKAFIEWVSEALGHSLDDTKTAVKQVDKLIAGVLTIITFIIWLILLDIASTKFLLVFSSQFVGLAFMIGSTCKNIFESFVFVFVFVFVMHPYDVGDRCVVDGVMLLIEEIHLLTTVFLKIDNEKVFYPNAVLITKSISNFYRSPDMGDFIELSPLHFQHPLRKYKWYVFFLIRYLVKNPHHWYPKPMLMVKVIENVNKLKMNLLVQHTINFQNFGEKNLRRTKLFIAIKRVLEELQIDYTLLPQDVHLTSHK</sequence>
<keyword evidence="5 9" id="KW-1133">Transmembrane helix</keyword>
<evidence type="ECO:0000256" key="6">
    <source>
        <dbReference type="ARBA" id="ARBA00023065"/>
    </source>
</evidence>
<keyword evidence="7 9" id="KW-0472">Membrane</keyword>
<feature type="transmembrane region" description="Helical" evidence="9">
    <location>
        <begin position="111"/>
        <end position="128"/>
    </location>
</feature>
<evidence type="ECO:0000256" key="3">
    <source>
        <dbReference type="ARBA" id="ARBA00022448"/>
    </source>
</evidence>
<keyword evidence="6" id="KW-0406">Ion transport</keyword>
<dbReference type="OrthoDB" id="544685at2759"/>
<feature type="transmembrane region" description="Helical" evidence="9">
    <location>
        <begin position="387"/>
        <end position="414"/>
    </location>
</feature>
<name>A0A8X7RWJ9_BRACI</name>
<feature type="transmembrane region" description="Helical" evidence="9">
    <location>
        <begin position="355"/>
        <end position="375"/>
    </location>
</feature>
<dbReference type="AlphaFoldDB" id="A0A8X7RWJ9"/>
<evidence type="ECO:0000256" key="5">
    <source>
        <dbReference type="ARBA" id="ARBA00022989"/>
    </source>
</evidence>
<dbReference type="GO" id="GO:0050982">
    <property type="term" value="P:detection of mechanical stimulus"/>
    <property type="evidence" value="ECO:0007669"/>
    <property type="project" value="TreeGrafter"/>
</dbReference>
<dbReference type="InterPro" id="IPR010920">
    <property type="entry name" value="LSM_dom_sf"/>
</dbReference>
<evidence type="ECO:0000256" key="8">
    <source>
        <dbReference type="ARBA" id="ARBA00023303"/>
    </source>
</evidence>
<organism evidence="11 12">
    <name type="scientific">Brassica carinata</name>
    <name type="common">Ethiopian mustard</name>
    <name type="synonym">Abyssinian cabbage</name>
    <dbReference type="NCBI Taxonomy" id="52824"/>
    <lineage>
        <taxon>Eukaryota</taxon>
        <taxon>Viridiplantae</taxon>
        <taxon>Streptophyta</taxon>
        <taxon>Embryophyta</taxon>
        <taxon>Tracheophyta</taxon>
        <taxon>Spermatophyta</taxon>
        <taxon>Magnoliopsida</taxon>
        <taxon>eudicotyledons</taxon>
        <taxon>Gunneridae</taxon>
        <taxon>Pentapetalae</taxon>
        <taxon>rosids</taxon>
        <taxon>malvids</taxon>
        <taxon>Brassicales</taxon>
        <taxon>Brassicaceae</taxon>
        <taxon>Brassiceae</taxon>
        <taxon>Brassica</taxon>
    </lineage>
</organism>
<dbReference type="EMBL" id="JAAMPC010000009">
    <property type="protein sequence ID" value="KAG2295685.1"/>
    <property type="molecule type" value="Genomic_DNA"/>
</dbReference>
<dbReference type="GO" id="GO:0006820">
    <property type="term" value="P:monoatomic anion transport"/>
    <property type="evidence" value="ECO:0007669"/>
    <property type="project" value="TreeGrafter"/>
</dbReference>
<dbReference type="FunFam" id="2.30.30.60:FF:000003">
    <property type="entry name" value="Predicted mechanosensitive ion channel"/>
    <property type="match status" value="1"/>
</dbReference>
<dbReference type="PANTHER" id="PTHR31618:SF17">
    <property type="entry name" value="MECHANOSENSITIVE ION CHANNEL PROTEIN 9"/>
    <property type="match status" value="1"/>
</dbReference>
<evidence type="ECO:0000256" key="7">
    <source>
        <dbReference type="ARBA" id="ARBA00023136"/>
    </source>
</evidence>
<evidence type="ECO:0000313" key="11">
    <source>
        <dbReference type="EMBL" id="KAG2295685.1"/>
    </source>
</evidence>
<dbReference type="Gene3D" id="2.30.30.60">
    <property type="match status" value="1"/>
</dbReference>
<dbReference type="PIRSF" id="PIRSF017209">
    <property type="entry name" value="Memb_At2g17000_prd"/>
    <property type="match status" value="1"/>
</dbReference>
<comment type="caution">
    <text evidence="11">The sequence shown here is derived from an EMBL/GenBank/DDBJ whole genome shotgun (WGS) entry which is preliminary data.</text>
</comment>
<keyword evidence="3" id="KW-0813">Transport</keyword>
<protein>
    <recommendedName>
        <fullName evidence="10">Mechanosensitive ion channel MscS domain-containing protein</fullName>
    </recommendedName>
</protein>
<evidence type="ECO:0000256" key="1">
    <source>
        <dbReference type="ARBA" id="ARBA00004141"/>
    </source>
</evidence>
<dbReference type="GO" id="GO:0008381">
    <property type="term" value="F:mechanosensitive monoatomic ion channel activity"/>
    <property type="evidence" value="ECO:0007669"/>
    <property type="project" value="TreeGrafter"/>
</dbReference>
<comment type="subcellular location">
    <subcellularLocation>
        <location evidence="1">Membrane</location>
        <topology evidence="1">Multi-pass membrane protein</topology>
    </subcellularLocation>
</comment>
<feature type="domain" description="Mechanosensitive ion channel MscS" evidence="10">
    <location>
        <begin position="410"/>
        <end position="466"/>
    </location>
</feature>
<dbReference type="Proteomes" id="UP000886595">
    <property type="component" value="Unassembled WGS sequence"/>
</dbReference>
<dbReference type="GO" id="GO:0005886">
    <property type="term" value="C:plasma membrane"/>
    <property type="evidence" value="ECO:0007669"/>
    <property type="project" value="TreeGrafter"/>
</dbReference>
<reference evidence="11 12" key="1">
    <citation type="submission" date="2020-02" db="EMBL/GenBank/DDBJ databases">
        <authorList>
            <person name="Ma Q."/>
            <person name="Huang Y."/>
            <person name="Song X."/>
            <person name="Pei D."/>
        </authorList>
    </citation>
    <scope>NUCLEOTIDE SEQUENCE [LARGE SCALE GENOMIC DNA]</scope>
    <source>
        <strain evidence="11">Sxm20200214</strain>
        <tissue evidence="11">Leaf</tissue>
    </source>
</reference>
<evidence type="ECO:0000313" key="12">
    <source>
        <dbReference type="Proteomes" id="UP000886595"/>
    </source>
</evidence>
<keyword evidence="8" id="KW-0407">Ion channel</keyword>
<dbReference type="PANTHER" id="PTHR31618">
    <property type="entry name" value="MECHANOSENSITIVE ION CHANNEL PROTEIN 5"/>
    <property type="match status" value="1"/>
</dbReference>
<dbReference type="SUPFAM" id="SSF50182">
    <property type="entry name" value="Sm-like ribonucleoproteins"/>
    <property type="match status" value="1"/>
</dbReference>
<keyword evidence="4 9" id="KW-0812">Transmembrane</keyword>
<feature type="transmembrane region" description="Helical" evidence="9">
    <location>
        <begin position="76"/>
        <end position="99"/>
    </location>
</feature>
<evidence type="ECO:0000256" key="9">
    <source>
        <dbReference type="SAM" id="Phobius"/>
    </source>
</evidence>
<dbReference type="InterPro" id="IPR006685">
    <property type="entry name" value="MscS_channel_2nd"/>
</dbReference>
<dbReference type="Pfam" id="PF00924">
    <property type="entry name" value="MS_channel_2nd"/>
    <property type="match status" value="1"/>
</dbReference>